<proteinExistence type="predicted"/>
<protein>
    <submittedName>
        <fullName evidence="2">MBL fold metallo-hydrolase</fullName>
    </submittedName>
</protein>
<dbReference type="Proteomes" id="UP000317894">
    <property type="component" value="Unassembled WGS sequence"/>
</dbReference>
<name>A0A552UHK4_9SPHN</name>
<sequence>MQDASLADAVDAPADRHGLHYPHGRFVPAAETLFEVAEGVFWLRMPLPFSLDHINLWVLDDGSGWAIVDTGLNTGAGKRTWEGLFAGALAGKPVTRVIVTHYHPDHLGLAGWLCERWGVPLEIARTEYLLARVLTLDIRPSPPREAIDFCARAGWPEDLQAAFAARDWGGFAKAVSPLPAGFARLQDGDMLNIGGRTWRIVTGRGHSPEHSCLVADGLMIAGDQVLPRITSNVSVYPTEPRADPLRDWLDSIEALRAIDPGTRVLPAHNEPFDGLHVRLDQLRDDHLDKLAKLEAFCAQPRTVFETFPVLFRRPVGADSTMAATGEALAHLHWLEARGVVVRETNGPADRFVRA</sequence>
<dbReference type="InterPro" id="IPR036866">
    <property type="entry name" value="RibonucZ/Hydroxyglut_hydro"/>
</dbReference>
<dbReference type="GO" id="GO:0016787">
    <property type="term" value="F:hydrolase activity"/>
    <property type="evidence" value="ECO:0007669"/>
    <property type="project" value="UniProtKB-KW"/>
</dbReference>
<comment type="caution">
    <text evidence="2">The sequence shown here is derived from an EMBL/GenBank/DDBJ whole genome shotgun (WGS) entry which is preliminary data.</text>
</comment>
<evidence type="ECO:0000259" key="1">
    <source>
        <dbReference type="SMART" id="SM00849"/>
    </source>
</evidence>
<accession>A0A552UHK4</accession>
<dbReference type="PANTHER" id="PTHR42951:SF22">
    <property type="entry name" value="METALLO BETA-LACTAMASE SUPERFAMILY LIPOPROTEIN"/>
    <property type="match status" value="1"/>
</dbReference>
<dbReference type="SMART" id="SM00849">
    <property type="entry name" value="Lactamase_B"/>
    <property type="match status" value="1"/>
</dbReference>
<keyword evidence="3" id="KW-1185">Reference proteome</keyword>
<dbReference type="Pfam" id="PF00753">
    <property type="entry name" value="Lactamase_B"/>
    <property type="match status" value="1"/>
</dbReference>
<dbReference type="AlphaFoldDB" id="A0A552UHK4"/>
<keyword evidence="2" id="KW-0378">Hydrolase</keyword>
<dbReference type="RefSeq" id="WP_144236363.1">
    <property type="nucleotide sequence ID" value="NZ_VJWA01000001.1"/>
</dbReference>
<dbReference type="Gene3D" id="3.60.15.10">
    <property type="entry name" value="Ribonuclease Z/Hydroxyacylglutathione hydrolase-like"/>
    <property type="match status" value="1"/>
</dbReference>
<dbReference type="InterPro" id="IPR036388">
    <property type="entry name" value="WH-like_DNA-bd_sf"/>
</dbReference>
<dbReference type="InterPro" id="IPR050855">
    <property type="entry name" value="NDM-1-like"/>
</dbReference>
<evidence type="ECO:0000313" key="2">
    <source>
        <dbReference type="EMBL" id="TRW17671.1"/>
    </source>
</evidence>
<evidence type="ECO:0000313" key="3">
    <source>
        <dbReference type="Proteomes" id="UP000317894"/>
    </source>
</evidence>
<dbReference type="PANTHER" id="PTHR42951">
    <property type="entry name" value="METALLO-BETA-LACTAMASE DOMAIN-CONTAINING"/>
    <property type="match status" value="1"/>
</dbReference>
<dbReference type="Gene3D" id="1.10.10.10">
    <property type="entry name" value="Winged helix-like DNA-binding domain superfamily/Winged helix DNA-binding domain"/>
    <property type="match status" value="1"/>
</dbReference>
<organism evidence="2 3">
    <name type="scientific">Glacieibacterium frigidum</name>
    <dbReference type="NCBI Taxonomy" id="2593303"/>
    <lineage>
        <taxon>Bacteria</taxon>
        <taxon>Pseudomonadati</taxon>
        <taxon>Pseudomonadota</taxon>
        <taxon>Alphaproteobacteria</taxon>
        <taxon>Sphingomonadales</taxon>
        <taxon>Sphingosinicellaceae</taxon>
        <taxon>Glacieibacterium</taxon>
    </lineage>
</organism>
<reference evidence="2 3" key="1">
    <citation type="submission" date="2019-07" db="EMBL/GenBank/DDBJ databases">
        <title>Novel species isolated from glacier.</title>
        <authorList>
            <person name="Liu Q."/>
            <person name="Xin Y.-H."/>
        </authorList>
    </citation>
    <scope>NUCLEOTIDE SEQUENCE [LARGE SCALE GENOMIC DNA]</scope>
    <source>
        <strain evidence="2 3">LB1R16</strain>
    </source>
</reference>
<dbReference type="SUPFAM" id="SSF56281">
    <property type="entry name" value="Metallo-hydrolase/oxidoreductase"/>
    <property type="match status" value="1"/>
</dbReference>
<dbReference type="InterPro" id="IPR001279">
    <property type="entry name" value="Metallo-B-lactamas"/>
</dbReference>
<dbReference type="EMBL" id="VJWA01000001">
    <property type="protein sequence ID" value="TRW17671.1"/>
    <property type="molecule type" value="Genomic_DNA"/>
</dbReference>
<feature type="domain" description="Metallo-beta-lactamase" evidence="1">
    <location>
        <begin position="53"/>
        <end position="268"/>
    </location>
</feature>
<dbReference type="OrthoDB" id="2971563at2"/>
<gene>
    <name evidence="2" type="ORF">FMM06_05865</name>
</gene>
<dbReference type="Pfam" id="PF21221">
    <property type="entry name" value="B_lactamase-like_C"/>
    <property type="match status" value="1"/>
</dbReference>
<dbReference type="InterPro" id="IPR048933">
    <property type="entry name" value="B_lactamase-like_C"/>
</dbReference>